<feature type="domain" description="ATP synthase F1 complex delta/epsilon subunit N-terminal" evidence="15">
    <location>
        <begin position="4"/>
        <end position="84"/>
    </location>
</feature>
<dbReference type="Pfam" id="PF02823">
    <property type="entry name" value="ATP-synt_DE_N"/>
    <property type="match status" value="1"/>
</dbReference>
<keyword evidence="5 11" id="KW-1003">Cell membrane</keyword>
<evidence type="ECO:0000256" key="8">
    <source>
        <dbReference type="ARBA" id="ARBA00023136"/>
    </source>
</evidence>
<gene>
    <name evidence="11 16" type="primary">atpC</name>
    <name evidence="16" type="ORF">caldi_28520</name>
</gene>
<dbReference type="GO" id="GO:0005524">
    <property type="term" value="F:ATP binding"/>
    <property type="evidence" value="ECO:0007669"/>
    <property type="project" value="UniProtKB-UniRule"/>
</dbReference>
<comment type="similarity">
    <text evidence="3 11 12">Belongs to the ATPase epsilon chain family.</text>
</comment>
<dbReference type="FunFam" id="1.20.5.440:FF:000001">
    <property type="entry name" value="ATP synthase epsilon chain"/>
    <property type="match status" value="1"/>
</dbReference>
<evidence type="ECO:0000256" key="6">
    <source>
        <dbReference type="ARBA" id="ARBA00022781"/>
    </source>
</evidence>
<dbReference type="KEGG" id="cmic:caldi_28520"/>
<dbReference type="InterPro" id="IPR001469">
    <property type="entry name" value="ATP_synth_F1_dsu/esu"/>
</dbReference>
<dbReference type="Gene3D" id="2.60.15.10">
    <property type="entry name" value="F0F1 ATP synthase delta/epsilon subunit, N-terminal"/>
    <property type="match status" value="1"/>
</dbReference>
<evidence type="ECO:0000256" key="2">
    <source>
        <dbReference type="ARBA" id="ARBA00004202"/>
    </source>
</evidence>
<dbReference type="GO" id="GO:0045259">
    <property type="term" value="C:proton-transporting ATP synthase complex"/>
    <property type="evidence" value="ECO:0007669"/>
    <property type="project" value="UniProtKB-KW"/>
</dbReference>
<dbReference type="Pfam" id="PF00401">
    <property type="entry name" value="ATP-synt_DE"/>
    <property type="match status" value="1"/>
</dbReference>
<evidence type="ECO:0000259" key="14">
    <source>
        <dbReference type="Pfam" id="PF00401"/>
    </source>
</evidence>
<keyword evidence="4 11" id="KW-0813">Transport</keyword>
<reference evidence="16" key="1">
    <citation type="submission" date="2022-03" db="EMBL/GenBank/DDBJ databases">
        <title>Complete genome sequence of Caldinitratiruptor microaerophilus.</title>
        <authorList>
            <person name="Mukaiyama R."/>
            <person name="Nishiyama T."/>
            <person name="Ueda K."/>
        </authorList>
    </citation>
    <scope>NUCLEOTIDE SEQUENCE</scope>
    <source>
        <strain evidence="16">JCM 16183</strain>
    </source>
</reference>
<dbReference type="GO" id="GO:0046933">
    <property type="term" value="F:proton-transporting ATP synthase activity, rotational mechanism"/>
    <property type="evidence" value="ECO:0007669"/>
    <property type="project" value="UniProtKB-UniRule"/>
</dbReference>
<dbReference type="InterPro" id="IPR036771">
    <property type="entry name" value="ATPsynth_dsu/esu_N"/>
</dbReference>
<dbReference type="Gene3D" id="1.20.5.440">
    <property type="entry name" value="ATP synthase delta/epsilon subunit, C-terminal domain"/>
    <property type="match status" value="1"/>
</dbReference>
<keyword evidence="10 11" id="KW-0066">ATP synthesis</keyword>
<keyword evidence="17" id="KW-1185">Reference proteome</keyword>
<organism evidence="16 17">
    <name type="scientific">Caldinitratiruptor microaerophilus</name>
    <dbReference type="NCBI Taxonomy" id="671077"/>
    <lineage>
        <taxon>Bacteria</taxon>
        <taxon>Bacillati</taxon>
        <taxon>Bacillota</taxon>
        <taxon>Clostridia</taxon>
        <taxon>Eubacteriales</taxon>
        <taxon>Symbiobacteriaceae</taxon>
        <taxon>Caldinitratiruptor</taxon>
    </lineage>
</organism>
<evidence type="ECO:0000256" key="1">
    <source>
        <dbReference type="ARBA" id="ARBA00003543"/>
    </source>
</evidence>
<feature type="domain" description="ATP synthase epsilon subunit C-terminal" evidence="14">
    <location>
        <begin position="88"/>
        <end position="133"/>
    </location>
</feature>
<evidence type="ECO:0000256" key="5">
    <source>
        <dbReference type="ARBA" id="ARBA00022475"/>
    </source>
</evidence>
<evidence type="ECO:0000256" key="7">
    <source>
        <dbReference type="ARBA" id="ARBA00023065"/>
    </source>
</evidence>
<name>A0AA35CMB0_9FIRM</name>
<comment type="subunit">
    <text evidence="11 12">F-type ATPases have 2 components, CF(1) - the catalytic core - and CF(0) - the membrane proton channel. CF(1) has five subunits: alpha(3), beta(3), gamma(1), delta(1), epsilon(1). CF(0) has three main subunits: a, b and c.</text>
</comment>
<evidence type="ECO:0000256" key="12">
    <source>
        <dbReference type="RuleBase" id="RU003656"/>
    </source>
</evidence>
<dbReference type="HAMAP" id="MF_00530">
    <property type="entry name" value="ATP_synth_epsil_bac"/>
    <property type="match status" value="1"/>
</dbReference>
<comment type="function">
    <text evidence="1 11">Produces ATP from ADP in the presence of a proton gradient across the membrane.</text>
</comment>
<dbReference type="PANTHER" id="PTHR13822">
    <property type="entry name" value="ATP SYNTHASE DELTA/EPSILON CHAIN"/>
    <property type="match status" value="1"/>
</dbReference>
<keyword evidence="8 11" id="KW-0472">Membrane</keyword>
<evidence type="ECO:0000256" key="3">
    <source>
        <dbReference type="ARBA" id="ARBA00005712"/>
    </source>
</evidence>
<dbReference type="AlphaFoldDB" id="A0AA35CMB0"/>
<dbReference type="EMBL" id="AP025628">
    <property type="protein sequence ID" value="BDG61762.1"/>
    <property type="molecule type" value="Genomic_DNA"/>
</dbReference>
<feature type="coiled-coil region" evidence="13">
    <location>
        <begin position="83"/>
        <end position="119"/>
    </location>
</feature>
<accession>A0AA35CMB0</accession>
<keyword evidence="7 11" id="KW-0406">Ion transport</keyword>
<evidence type="ECO:0000259" key="15">
    <source>
        <dbReference type="Pfam" id="PF02823"/>
    </source>
</evidence>
<evidence type="ECO:0000256" key="13">
    <source>
        <dbReference type="SAM" id="Coils"/>
    </source>
</evidence>
<dbReference type="GO" id="GO:0005886">
    <property type="term" value="C:plasma membrane"/>
    <property type="evidence" value="ECO:0007669"/>
    <property type="project" value="UniProtKB-SubCell"/>
</dbReference>
<sequence length="141" mass="15133">MAALQLTVITPERTVLRQVETGAVVLPVVDGSMGILPRHAPMVAALRIGVLKYRTASGRYEPVAVAGGFAEVTGQKVTVLAEAAEQADEIDVLRAKAARERAEARLRQRGADIDEARARAALQRALVRLRVAEEAGVRRGE</sequence>
<protein>
    <recommendedName>
        <fullName evidence="11">ATP synthase epsilon chain</fullName>
    </recommendedName>
    <alternativeName>
        <fullName evidence="11">ATP synthase F1 sector epsilon subunit</fullName>
    </alternativeName>
    <alternativeName>
        <fullName evidence="11">F-ATPase epsilon subunit</fullName>
    </alternativeName>
</protein>
<keyword evidence="13" id="KW-0175">Coiled coil</keyword>
<evidence type="ECO:0000256" key="9">
    <source>
        <dbReference type="ARBA" id="ARBA00023196"/>
    </source>
</evidence>
<proteinExistence type="inferred from homology"/>
<dbReference type="InterPro" id="IPR020546">
    <property type="entry name" value="ATP_synth_F1_dsu/esu_N"/>
</dbReference>
<dbReference type="NCBIfam" id="TIGR01216">
    <property type="entry name" value="ATP_synt_epsi"/>
    <property type="match status" value="1"/>
</dbReference>
<dbReference type="InterPro" id="IPR020547">
    <property type="entry name" value="ATP_synth_F1_esu_C"/>
</dbReference>
<dbReference type="CDD" id="cd12152">
    <property type="entry name" value="F1-ATPase_delta"/>
    <property type="match status" value="1"/>
</dbReference>
<evidence type="ECO:0000313" key="16">
    <source>
        <dbReference type="EMBL" id="BDG61762.1"/>
    </source>
</evidence>
<evidence type="ECO:0000313" key="17">
    <source>
        <dbReference type="Proteomes" id="UP001163687"/>
    </source>
</evidence>
<keyword evidence="6 11" id="KW-0375">Hydrogen ion transport</keyword>
<dbReference type="PANTHER" id="PTHR13822:SF10">
    <property type="entry name" value="ATP SYNTHASE EPSILON CHAIN, CHLOROPLASTIC"/>
    <property type="match status" value="1"/>
</dbReference>
<dbReference type="SUPFAM" id="SSF46604">
    <property type="entry name" value="Epsilon subunit of F1F0-ATP synthase C-terminal domain"/>
    <property type="match status" value="1"/>
</dbReference>
<evidence type="ECO:0000256" key="10">
    <source>
        <dbReference type="ARBA" id="ARBA00023310"/>
    </source>
</evidence>
<comment type="subcellular location">
    <subcellularLocation>
        <location evidence="2 11">Cell membrane</location>
        <topology evidence="2 11">Peripheral membrane protein</topology>
    </subcellularLocation>
</comment>
<dbReference type="RefSeq" id="WP_264842390.1">
    <property type="nucleotide sequence ID" value="NZ_AP025628.1"/>
</dbReference>
<dbReference type="SUPFAM" id="SSF51344">
    <property type="entry name" value="Epsilon subunit of F1F0-ATP synthase N-terminal domain"/>
    <property type="match status" value="1"/>
</dbReference>
<evidence type="ECO:0000256" key="4">
    <source>
        <dbReference type="ARBA" id="ARBA00022448"/>
    </source>
</evidence>
<dbReference type="Proteomes" id="UP001163687">
    <property type="component" value="Chromosome"/>
</dbReference>
<keyword evidence="9 11" id="KW-0139">CF(1)</keyword>
<evidence type="ECO:0000256" key="11">
    <source>
        <dbReference type="HAMAP-Rule" id="MF_00530"/>
    </source>
</evidence>
<dbReference type="NCBIfam" id="NF009980">
    <property type="entry name" value="PRK13446.1"/>
    <property type="match status" value="1"/>
</dbReference>
<dbReference type="InterPro" id="IPR036794">
    <property type="entry name" value="ATP_F1_dsu/esu_C_sf"/>
</dbReference>